<evidence type="ECO:0000313" key="2">
    <source>
        <dbReference type="EMBL" id="MEJ8644966.1"/>
    </source>
</evidence>
<dbReference type="EMBL" id="JBBKAM010000002">
    <property type="protein sequence ID" value="MEJ8644966.1"/>
    <property type="molecule type" value="Genomic_DNA"/>
</dbReference>
<protein>
    <submittedName>
        <fullName evidence="2">Uncharacterized protein</fullName>
    </submittedName>
</protein>
<dbReference type="Proteomes" id="UP001382904">
    <property type="component" value="Unassembled WGS sequence"/>
</dbReference>
<proteinExistence type="predicted"/>
<name>A0ABU8UAP6_9ACTN</name>
<sequence length="49" mass="5323">MDWLTFGYQQDWPGYGSLDEAHRHLRRRREAATGGGGLRPAAPVGAGSP</sequence>
<accession>A0ABU8UAP6</accession>
<feature type="region of interest" description="Disordered" evidence="1">
    <location>
        <begin position="28"/>
        <end position="49"/>
    </location>
</feature>
<gene>
    <name evidence="2" type="ORF">WKI68_34480</name>
</gene>
<comment type="caution">
    <text evidence="2">The sequence shown here is derived from an EMBL/GenBank/DDBJ whole genome shotgun (WGS) entry which is preliminary data.</text>
</comment>
<evidence type="ECO:0000313" key="3">
    <source>
        <dbReference type="Proteomes" id="UP001382904"/>
    </source>
</evidence>
<organism evidence="2 3">
    <name type="scientific">Streptomyces caledonius</name>
    <dbReference type="NCBI Taxonomy" id="3134107"/>
    <lineage>
        <taxon>Bacteria</taxon>
        <taxon>Bacillati</taxon>
        <taxon>Actinomycetota</taxon>
        <taxon>Actinomycetes</taxon>
        <taxon>Kitasatosporales</taxon>
        <taxon>Streptomycetaceae</taxon>
        <taxon>Streptomyces</taxon>
    </lineage>
</organism>
<reference evidence="2 3" key="1">
    <citation type="submission" date="2024-03" db="EMBL/GenBank/DDBJ databases">
        <title>Novel Streptomyces species of biotechnological and ecological value are a feature of Machair soil.</title>
        <authorList>
            <person name="Prole J.R."/>
            <person name="Goodfellow M."/>
            <person name="Allenby N."/>
            <person name="Ward A.C."/>
        </authorList>
    </citation>
    <scope>NUCLEOTIDE SEQUENCE [LARGE SCALE GENOMIC DNA]</scope>
    <source>
        <strain evidence="2 3">MS1.HAVA.3</strain>
    </source>
</reference>
<evidence type="ECO:0000256" key="1">
    <source>
        <dbReference type="SAM" id="MobiDB-lite"/>
    </source>
</evidence>
<keyword evidence="3" id="KW-1185">Reference proteome</keyword>